<keyword evidence="1" id="KW-1133">Transmembrane helix</keyword>
<evidence type="ECO:0000256" key="1">
    <source>
        <dbReference type="SAM" id="Phobius"/>
    </source>
</evidence>
<accession>A0A2W1BBK5</accession>
<proteinExistence type="predicted"/>
<protein>
    <recommendedName>
        <fullName evidence="4">Gustatory receptor</fullName>
    </recommendedName>
</protein>
<organism evidence="2 3">
    <name type="scientific">Helicoverpa armigera</name>
    <name type="common">Cotton bollworm</name>
    <name type="synonym">Heliothis armigera</name>
    <dbReference type="NCBI Taxonomy" id="29058"/>
    <lineage>
        <taxon>Eukaryota</taxon>
        <taxon>Metazoa</taxon>
        <taxon>Ecdysozoa</taxon>
        <taxon>Arthropoda</taxon>
        <taxon>Hexapoda</taxon>
        <taxon>Insecta</taxon>
        <taxon>Pterygota</taxon>
        <taxon>Neoptera</taxon>
        <taxon>Endopterygota</taxon>
        <taxon>Lepidoptera</taxon>
        <taxon>Glossata</taxon>
        <taxon>Ditrysia</taxon>
        <taxon>Noctuoidea</taxon>
        <taxon>Noctuidae</taxon>
        <taxon>Heliothinae</taxon>
        <taxon>Helicoverpa</taxon>
    </lineage>
</organism>
<evidence type="ECO:0008006" key="4">
    <source>
        <dbReference type="Google" id="ProtNLM"/>
    </source>
</evidence>
<sequence length="232" mass="27116">MTDDALVCDIKNVLFIRFAFGFLQNFNGSSKTRRLSYLYTICFLVFFAVLSLFPNEVIYLSYRVLALIEYFILFMISFLTKEEYIHQSYKLIYGLDTIPGAKKIFQNLEYFLKVYFFVSVLTGSFVIGIVIYFRIQDTSSITNSLIITILDRMTRDIGAYSLIMFIGLLYSRVKLLRTYLDTKSTNTAWDRYSIKQYINMYERLSNTIDSAVPVKVTVCFLMHYPSLELSIN</sequence>
<dbReference type="EMBL" id="KZ150193">
    <property type="protein sequence ID" value="PZC72378.1"/>
    <property type="molecule type" value="Genomic_DNA"/>
</dbReference>
<evidence type="ECO:0000313" key="2">
    <source>
        <dbReference type="EMBL" id="PZC72378.1"/>
    </source>
</evidence>
<keyword evidence="1" id="KW-0812">Transmembrane</keyword>
<name>A0A2W1BBK5_HELAM</name>
<gene>
    <name evidence="2" type="primary">HaOG200886</name>
    <name evidence="2" type="ORF">B5X24_HaOG200886</name>
</gene>
<feature type="transmembrane region" description="Helical" evidence="1">
    <location>
        <begin position="59"/>
        <end position="80"/>
    </location>
</feature>
<dbReference type="AlphaFoldDB" id="A0A2W1BBK5"/>
<feature type="transmembrane region" description="Helical" evidence="1">
    <location>
        <begin position="35"/>
        <end position="53"/>
    </location>
</feature>
<evidence type="ECO:0000313" key="3">
    <source>
        <dbReference type="Proteomes" id="UP000249218"/>
    </source>
</evidence>
<feature type="transmembrane region" description="Helical" evidence="1">
    <location>
        <begin position="110"/>
        <end position="135"/>
    </location>
</feature>
<keyword evidence="1" id="KW-0472">Membrane</keyword>
<dbReference type="Proteomes" id="UP000249218">
    <property type="component" value="Unassembled WGS sequence"/>
</dbReference>
<reference evidence="2 3" key="1">
    <citation type="journal article" date="2017" name="BMC Biol.">
        <title>Genomic innovations, transcriptional plasticity and gene loss underlying the evolution and divergence of two highly polyphagous and invasive Helicoverpa pest species.</title>
        <authorList>
            <person name="Pearce S.L."/>
            <person name="Clarke D.F."/>
            <person name="East P.D."/>
            <person name="Elfekih S."/>
            <person name="Gordon K.H."/>
            <person name="Jermiin L.S."/>
            <person name="McGaughran A."/>
            <person name="Oakeshott J.G."/>
            <person name="Papanikolaou A."/>
            <person name="Perera O.P."/>
            <person name="Rane R.V."/>
            <person name="Richards S."/>
            <person name="Tay W.T."/>
            <person name="Walsh T.K."/>
            <person name="Anderson A."/>
            <person name="Anderson C.J."/>
            <person name="Asgari S."/>
            <person name="Board P.G."/>
            <person name="Bretschneider A."/>
            <person name="Campbell P.M."/>
            <person name="Chertemps T."/>
            <person name="Christeller J.T."/>
            <person name="Coppin C.W."/>
            <person name="Downes S.J."/>
            <person name="Duan G."/>
            <person name="Farnsworth C.A."/>
            <person name="Good R.T."/>
            <person name="Han L.B."/>
            <person name="Han Y.C."/>
            <person name="Hatje K."/>
            <person name="Horne I."/>
            <person name="Huang Y.P."/>
            <person name="Hughes D.S."/>
            <person name="Jacquin-Joly E."/>
            <person name="James W."/>
            <person name="Jhangiani S."/>
            <person name="Kollmar M."/>
            <person name="Kuwar S.S."/>
            <person name="Li S."/>
            <person name="Liu N.Y."/>
            <person name="Maibeche M.T."/>
            <person name="Miller J.R."/>
            <person name="Montagne N."/>
            <person name="Perry T."/>
            <person name="Qu J."/>
            <person name="Song S.V."/>
            <person name="Sutton G.G."/>
            <person name="Vogel H."/>
            <person name="Walenz B.P."/>
            <person name="Xu W."/>
            <person name="Zhang H.J."/>
            <person name="Zou Z."/>
            <person name="Batterham P."/>
            <person name="Edwards O.R."/>
            <person name="Feyereisen R."/>
            <person name="Gibbs R.A."/>
            <person name="Heckel D.G."/>
            <person name="McGrath A."/>
            <person name="Robin C."/>
            <person name="Scherer S.E."/>
            <person name="Worley K.C."/>
            <person name="Wu Y.D."/>
        </authorList>
    </citation>
    <scope>NUCLEOTIDE SEQUENCE [LARGE SCALE GENOMIC DNA]</scope>
    <source>
        <strain evidence="2">Harm_GR_Male_#8</strain>
        <tissue evidence="2">Whole organism</tissue>
    </source>
</reference>
<keyword evidence="3" id="KW-1185">Reference proteome</keyword>
<feature type="transmembrane region" description="Helical" evidence="1">
    <location>
        <begin position="157"/>
        <end position="173"/>
    </location>
</feature>